<keyword evidence="6" id="KW-0206">Cytoskeleton</keyword>
<dbReference type="OrthoDB" id="9948429at2759"/>
<keyword evidence="4" id="KW-0963">Cytoplasm</keyword>
<dbReference type="AlphaFoldDB" id="A0A9Q0XX91"/>
<name>A0A9Q0XX91_9SAUR</name>
<dbReference type="InterPro" id="IPR026099">
    <property type="entry name" value="Odf2-rel"/>
</dbReference>
<feature type="coiled-coil region" evidence="8">
    <location>
        <begin position="78"/>
        <end position="119"/>
    </location>
</feature>
<dbReference type="GO" id="GO:0005813">
    <property type="term" value="C:centrosome"/>
    <property type="evidence" value="ECO:0007669"/>
    <property type="project" value="TreeGrafter"/>
</dbReference>
<dbReference type="GO" id="GO:0036064">
    <property type="term" value="C:ciliary basal body"/>
    <property type="evidence" value="ECO:0007669"/>
    <property type="project" value="TreeGrafter"/>
</dbReference>
<proteinExistence type="inferred from homology"/>
<organism evidence="9 10">
    <name type="scientific">Phrynocephalus forsythii</name>
    <dbReference type="NCBI Taxonomy" id="171643"/>
    <lineage>
        <taxon>Eukaryota</taxon>
        <taxon>Metazoa</taxon>
        <taxon>Chordata</taxon>
        <taxon>Craniata</taxon>
        <taxon>Vertebrata</taxon>
        <taxon>Euteleostomi</taxon>
        <taxon>Lepidosauria</taxon>
        <taxon>Squamata</taxon>
        <taxon>Bifurcata</taxon>
        <taxon>Unidentata</taxon>
        <taxon>Episquamata</taxon>
        <taxon>Toxicofera</taxon>
        <taxon>Iguania</taxon>
        <taxon>Acrodonta</taxon>
        <taxon>Agamidae</taxon>
        <taxon>Agaminae</taxon>
        <taxon>Phrynocephalus</taxon>
    </lineage>
</organism>
<dbReference type="PANTHER" id="PTHR23162">
    <property type="entry name" value="OUTER DENSE FIBER OF SPERM TAILS 2"/>
    <property type="match status" value="1"/>
</dbReference>
<evidence type="ECO:0000256" key="6">
    <source>
        <dbReference type="ARBA" id="ARBA00023212"/>
    </source>
</evidence>
<evidence type="ECO:0000256" key="7">
    <source>
        <dbReference type="ARBA" id="ARBA00023273"/>
    </source>
</evidence>
<reference evidence="9" key="1">
    <citation type="journal article" date="2023" name="DNA Res.">
        <title>Chromosome-level genome assembly of Phrynocephalus forsythii using third-generation DNA sequencing and Hi-C analysis.</title>
        <authorList>
            <person name="Qi Y."/>
            <person name="Zhao W."/>
            <person name="Zhao Y."/>
            <person name="Niu C."/>
            <person name="Cao S."/>
            <person name="Zhang Y."/>
        </authorList>
    </citation>
    <scope>NUCLEOTIDE SEQUENCE</scope>
    <source>
        <tissue evidence="9">Muscle</tissue>
    </source>
</reference>
<comment type="similarity">
    <text evidence="3">Belongs to the ODF2 family.</text>
</comment>
<dbReference type="PANTHER" id="PTHR23162:SF7">
    <property type="entry name" value="PROTEIN BCAP"/>
    <property type="match status" value="1"/>
</dbReference>
<evidence type="ECO:0000256" key="8">
    <source>
        <dbReference type="SAM" id="Coils"/>
    </source>
</evidence>
<sequence>MWEDASDDEVTFQRKLHEAELAIGSAEMFLPSFRDTLTRIAQACSVSTSDMVKISMQEDLLIEELEALSAMKGLLQHLLRASQDKEILSKQIEDLTQKLTESEMEVAVLKNEVVQREREILELSIQFQQDKANVLKASRHSESVQSVQTHLQCQVEKKEAENNQRRANLQTLEKQVSEWKLGEHKQQILAETERREERKMALRRAARVQRQRAKCAKAAVEHLISKIKEKEIQLSEAVSASNVWKSHHETVVNEKNRLEVQADSLKKQIADHEMELRRIQDAGRKTRNNFLKFQNSMSLLSFAKTLQASIAALETNVVSAEAELVALHKEVQQQEEVVEEYKIKVGELEREAAELETKYERVLQDSQRRTEVKDLEGDAMRSQAEARWKELKHARDLQRAAEEQLQECQGSLLSCQKSCLDKSKAIRALQLQQNKDFEHQLANREESLWKTELQFKQKLSDADALTRQLEAALEDGRKKLTEEMEKITSKERTFQMKILDLENELRKKKEEQRELSRRLDAREKYREVSLKELEHDLQRSENQTQSIQNYVKFLKASYVTIFG</sequence>
<feature type="coiled-coil region" evidence="8">
    <location>
        <begin position="248"/>
        <end position="365"/>
    </location>
</feature>
<evidence type="ECO:0000256" key="3">
    <source>
        <dbReference type="ARBA" id="ARBA00009316"/>
    </source>
</evidence>
<keyword evidence="5 8" id="KW-0175">Coiled coil</keyword>
<evidence type="ECO:0000256" key="1">
    <source>
        <dbReference type="ARBA" id="ARBA00004114"/>
    </source>
</evidence>
<evidence type="ECO:0000313" key="10">
    <source>
        <dbReference type="Proteomes" id="UP001142489"/>
    </source>
</evidence>
<accession>A0A9Q0XX91</accession>
<evidence type="ECO:0000256" key="2">
    <source>
        <dbReference type="ARBA" id="ARBA00004138"/>
    </source>
</evidence>
<feature type="coiled-coil region" evidence="8">
    <location>
        <begin position="470"/>
        <end position="550"/>
    </location>
</feature>
<gene>
    <name evidence="9" type="ORF">JRQ81_014719</name>
</gene>
<keyword evidence="10" id="KW-1185">Reference proteome</keyword>
<keyword evidence="7" id="KW-0966">Cell projection</keyword>
<evidence type="ECO:0000256" key="4">
    <source>
        <dbReference type="ARBA" id="ARBA00022490"/>
    </source>
</evidence>
<evidence type="ECO:0000256" key="5">
    <source>
        <dbReference type="ARBA" id="ARBA00023054"/>
    </source>
</evidence>
<dbReference type="Proteomes" id="UP001142489">
    <property type="component" value="Unassembled WGS sequence"/>
</dbReference>
<dbReference type="GO" id="GO:0005814">
    <property type="term" value="C:centriole"/>
    <property type="evidence" value="ECO:0007669"/>
    <property type="project" value="UniProtKB-SubCell"/>
</dbReference>
<dbReference type="EMBL" id="JAPFRF010000005">
    <property type="protein sequence ID" value="KAJ7332539.1"/>
    <property type="molecule type" value="Genomic_DNA"/>
</dbReference>
<dbReference type="GO" id="GO:1902018">
    <property type="term" value="P:negative regulation of cilium assembly"/>
    <property type="evidence" value="ECO:0007669"/>
    <property type="project" value="TreeGrafter"/>
</dbReference>
<comment type="caution">
    <text evidence="9">The sequence shown here is derived from an EMBL/GenBank/DDBJ whole genome shotgun (WGS) entry which is preliminary data.</text>
</comment>
<protein>
    <submittedName>
        <fullName evidence="9">Uncharacterized protein</fullName>
    </submittedName>
</protein>
<evidence type="ECO:0000313" key="9">
    <source>
        <dbReference type="EMBL" id="KAJ7332539.1"/>
    </source>
</evidence>
<comment type="subcellular location">
    <subcellularLocation>
        <location evidence="2">Cell projection</location>
        <location evidence="2">Cilium</location>
    </subcellularLocation>
    <subcellularLocation>
        <location evidence="1">Cytoplasm</location>
        <location evidence="1">Cytoskeleton</location>
        <location evidence="1">Microtubule organizing center</location>
        <location evidence="1">Centrosome</location>
        <location evidence="1">Centriole</location>
    </subcellularLocation>
</comment>